<keyword evidence="1" id="KW-0813">Transport</keyword>
<dbReference type="CDD" id="cd00038">
    <property type="entry name" value="CAP_ED"/>
    <property type="match status" value="1"/>
</dbReference>
<dbReference type="SUPFAM" id="SSF81324">
    <property type="entry name" value="Voltage-gated potassium channels"/>
    <property type="match status" value="1"/>
</dbReference>
<proteinExistence type="predicted"/>
<keyword evidence="5" id="KW-1185">Reference proteome</keyword>
<feature type="transmembrane region" description="Helical" evidence="3">
    <location>
        <begin position="73"/>
        <end position="94"/>
    </location>
</feature>
<evidence type="ECO:0000313" key="5">
    <source>
        <dbReference type="Proteomes" id="UP000077755"/>
    </source>
</evidence>
<keyword evidence="1" id="KW-1071">Ligand-gated ion channel</keyword>
<dbReference type="PANTHER" id="PTHR45651:SF11">
    <property type="entry name" value="CYCLIC NUCLEOTIDE-GATED ION CHANNEL 20, CHLOROPLASTIC-RELATED"/>
    <property type="match status" value="1"/>
</dbReference>
<sequence>MTKTEYPPVHASLSRKPSSLIIPVDSPDANELHDRQQEVANAWRRRNFSSLLRFVPGRVIHPHAKSVQNWNKFFIFLCLFTILLDSLFVFLLYANQVNKCIGVNRTLTKVFITLRSQTGIIYLLYMLHNFRLAYFAPKSQVLVAHPKRVALKYLSGHFLVDFFVVLPLFQVYMWLILDRLHLSFRAHGAAMVLAVAIFFQYMAMLYRVLHAYRFTSFIFQSWWSLCVTNLLGFVFCSHLIGTGWYFLALMRVKKCLRNACGAFWCYKYIYRGQGNDNQRFRYDPISWKRWENNNNASACFGAGYFNYGIYSQAVNLTTESSGPMRYVYSLFWGFQQINVSEVLFTMFITATGLLLFSLLIGDMQNFLQALGRRNLEMSVRHFEVEVWMSRHRLPGKLKKQVRESERYHYAATRGINEPTLLENLPEHLQRDIRRHLFKFVKKLPILADLDDSALDAIRERVEHKTYIKGSKILERGCIINKTLFIMRGELESVGADRIAVPLSEGEVCGEELIKLCLEHSASSKNGERFRIPAQKLISNRTVTCLTNVRAYTVQVADLEEVFSFYSRMVKKSQYKGGFRVNRTKLAWIICRKKRLNQ</sequence>
<reference evidence="4" key="1">
    <citation type="journal article" date="2016" name="Nat. Genet.">
        <title>A high-quality carrot genome assembly provides new insights into carotenoid accumulation and asterid genome evolution.</title>
        <authorList>
            <person name="Iorizzo M."/>
            <person name="Ellison S."/>
            <person name="Senalik D."/>
            <person name="Zeng P."/>
            <person name="Satapoomin P."/>
            <person name="Huang J."/>
            <person name="Bowman M."/>
            <person name="Iovene M."/>
            <person name="Sanseverino W."/>
            <person name="Cavagnaro P."/>
            <person name="Yildiz M."/>
            <person name="Macko-Podgorni A."/>
            <person name="Moranska E."/>
            <person name="Grzebelus E."/>
            <person name="Grzebelus D."/>
            <person name="Ashrafi H."/>
            <person name="Zheng Z."/>
            <person name="Cheng S."/>
            <person name="Spooner D."/>
            <person name="Van Deynze A."/>
            <person name="Simon P."/>
        </authorList>
    </citation>
    <scope>NUCLEOTIDE SEQUENCE</scope>
    <source>
        <tissue evidence="4">Leaf</tissue>
    </source>
</reference>
<dbReference type="SUPFAM" id="SSF51206">
    <property type="entry name" value="cAMP-binding domain-like"/>
    <property type="match status" value="1"/>
</dbReference>
<evidence type="ECO:0000256" key="3">
    <source>
        <dbReference type="SAM" id="Phobius"/>
    </source>
</evidence>
<name>A0AAF1BFM6_DAUCS</name>
<protein>
    <recommendedName>
        <fullName evidence="6">Cyclic nucleotide-binding domain-containing protein</fullName>
    </recommendedName>
</protein>
<keyword evidence="2" id="KW-0407">Ion channel</keyword>
<keyword evidence="3" id="KW-0812">Transmembrane</keyword>
<evidence type="ECO:0000256" key="1">
    <source>
        <dbReference type="ARBA" id="ARBA00023286"/>
    </source>
</evidence>
<dbReference type="EMBL" id="CP093351">
    <property type="protein sequence ID" value="WOH16043.1"/>
    <property type="molecule type" value="Genomic_DNA"/>
</dbReference>
<organism evidence="4 5">
    <name type="scientific">Daucus carota subsp. sativus</name>
    <name type="common">Carrot</name>
    <dbReference type="NCBI Taxonomy" id="79200"/>
    <lineage>
        <taxon>Eukaryota</taxon>
        <taxon>Viridiplantae</taxon>
        <taxon>Streptophyta</taxon>
        <taxon>Embryophyta</taxon>
        <taxon>Tracheophyta</taxon>
        <taxon>Spermatophyta</taxon>
        <taxon>Magnoliopsida</taxon>
        <taxon>eudicotyledons</taxon>
        <taxon>Gunneridae</taxon>
        <taxon>Pentapetalae</taxon>
        <taxon>asterids</taxon>
        <taxon>campanulids</taxon>
        <taxon>Apiales</taxon>
        <taxon>Apiaceae</taxon>
        <taxon>Apioideae</taxon>
        <taxon>Scandiceae</taxon>
        <taxon>Daucinae</taxon>
        <taxon>Daucus</taxon>
        <taxon>Daucus sect. Daucus</taxon>
    </lineage>
</organism>
<feature type="transmembrane region" description="Helical" evidence="3">
    <location>
        <begin position="342"/>
        <end position="360"/>
    </location>
</feature>
<reference evidence="4" key="2">
    <citation type="submission" date="2022-03" db="EMBL/GenBank/DDBJ databases">
        <title>Draft title - Genomic analysis of global carrot germplasm unveils the trajectory of domestication and the origin of high carotenoid orange carrot.</title>
        <authorList>
            <person name="Iorizzo M."/>
            <person name="Ellison S."/>
            <person name="Senalik D."/>
            <person name="Macko-Podgorni A."/>
            <person name="Grzebelus D."/>
            <person name="Bostan H."/>
            <person name="Rolling W."/>
            <person name="Curaba J."/>
            <person name="Simon P."/>
        </authorList>
    </citation>
    <scope>NUCLEOTIDE SEQUENCE</scope>
    <source>
        <tissue evidence="4">Leaf</tissue>
    </source>
</reference>
<keyword evidence="1" id="KW-0406">Ion transport</keyword>
<dbReference type="GO" id="GO:0016020">
    <property type="term" value="C:membrane"/>
    <property type="evidence" value="ECO:0007669"/>
    <property type="project" value="UniProtKB-SubCell"/>
</dbReference>
<evidence type="ECO:0008006" key="6">
    <source>
        <dbReference type="Google" id="ProtNLM"/>
    </source>
</evidence>
<accession>A0AAF1BFM6</accession>
<dbReference type="Gene3D" id="2.60.120.10">
    <property type="entry name" value="Jelly Rolls"/>
    <property type="match status" value="1"/>
</dbReference>
<dbReference type="InterPro" id="IPR000595">
    <property type="entry name" value="cNMP-bd_dom"/>
</dbReference>
<feature type="transmembrane region" description="Helical" evidence="3">
    <location>
        <begin position="158"/>
        <end position="177"/>
    </location>
</feature>
<dbReference type="InterPro" id="IPR018490">
    <property type="entry name" value="cNMP-bd_dom_sf"/>
</dbReference>
<dbReference type="AlphaFoldDB" id="A0AAF1BFM6"/>
<gene>
    <name evidence="4" type="ORF">DCAR_0935592</name>
</gene>
<dbReference type="Gene3D" id="1.10.287.630">
    <property type="entry name" value="Helix hairpin bin"/>
    <property type="match status" value="1"/>
</dbReference>
<evidence type="ECO:0000256" key="2">
    <source>
        <dbReference type="ARBA" id="ARBA00023303"/>
    </source>
</evidence>
<keyword evidence="3" id="KW-0472">Membrane</keyword>
<dbReference type="InterPro" id="IPR014710">
    <property type="entry name" value="RmlC-like_jellyroll"/>
</dbReference>
<dbReference type="PANTHER" id="PTHR45651">
    <property type="entry name" value="CYCLIC NUCLEOTIDE-GATED ION CHANNEL 15-RELATED-RELATED"/>
    <property type="match status" value="1"/>
</dbReference>
<evidence type="ECO:0000313" key="4">
    <source>
        <dbReference type="EMBL" id="WOH16043.1"/>
    </source>
</evidence>
<dbReference type="GO" id="GO:0034220">
    <property type="term" value="P:monoatomic ion transmembrane transport"/>
    <property type="evidence" value="ECO:0007669"/>
    <property type="project" value="UniProtKB-KW"/>
</dbReference>
<keyword evidence="3" id="KW-1133">Transmembrane helix</keyword>
<feature type="transmembrane region" description="Helical" evidence="3">
    <location>
        <begin position="189"/>
        <end position="209"/>
    </location>
</feature>
<feature type="transmembrane region" description="Helical" evidence="3">
    <location>
        <begin position="221"/>
        <end position="247"/>
    </location>
</feature>
<dbReference type="Proteomes" id="UP000077755">
    <property type="component" value="Chromosome 9"/>
</dbReference>